<evidence type="ECO:0000256" key="5">
    <source>
        <dbReference type="ARBA" id="ARBA00023002"/>
    </source>
</evidence>
<dbReference type="RefSeq" id="WP_035448489.1">
    <property type="nucleotide sequence ID" value="NZ_CAJKXD010000011.1"/>
</dbReference>
<dbReference type="Pfam" id="PF02852">
    <property type="entry name" value="Pyr_redox_dim"/>
    <property type="match status" value="1"/>
</dbReference>
<feature type="domain" description="Pyridine nucleotide-disulphide oxidoreductase dimerisation" evidence="8">
    <location>
        <begin position="340"/>
        <end position="431"/>
    </location>
</feature>
<dbReference type="SUPFAM" id="SSF51905">
    <property type="entry name" value="FAD/NAD(P)-binding domain"/>
    <property type="match status" value="1"/>
</dbReference>
<sequence>MSAEKIVIVGANHAGLAVARNLMDSGKEFEITMIDKSDNLGYLSCGTPLLLSNEINSYRNFFYVDNETLRKQLAALYTEALVESIDFRNKKVIFRDKQGLQGVKYDKLVLATGASQVSLGINGNDLRGIYRIKNLNEGLEVNQRLDLNNVKNVAIIGGGYIGIEVAEAIQKRGKHVTIYDANPHLMMSHYDEPFGRLVEERLREKGIDLCLEEEVQSYVGKSGRIDQIITDRGKYSTDMAILTMGFLPNTSLGRFHLELYTNGAYIVNEYQQTSDPDIYAVGDCSTSYSNILKELVVNFSVSDALRGAYVAAKNIAGENISSSGTQASNAVRVYGLNLFSTGVTVNEAIRYSIPHEYVDYETWQRPKFMLENSKIKLRLVYHKEDHRLLGAQIASRSDQAGTLHMLSLAIQKEVTVDELKVSDFFFYPYFNQPENFVTEATRHVSKKRGKADDK</sequence>
<dbReference type="InterPro" id="IPR004099">
    <property type="entry name" value="Pyr_nucl-diS_OxRdtase_dimer"/>
</dbReference>
<dbReference type="InterPro" id="IPR036188">
    <property type="entry name" value="FAD/NAD-bd_sf"/>
</dbReference>
<evidence type="ECO:0000313" key="10">
    <source>
        <dbReference type="EMBL" id="KDA45740.1"/>
    </source>
</evidence>
<evidence type="ECO:0000313" key="11">
    <source>
        <dbReference type="EMBL" id="WHQ80478.1"/>
    </source>
</evidence>
<reference evidence="10 12" key="1">
    <citation type="submission" date="2014-04" db="EMBL/GenBank/DDBJ databases">
        <title>Draft Genome Sequence of Lactobacillus animalis 381-IL-28.</title>
        <authorList>
            <person name="Sturino J.M."/>
            <person name="Rajendran M."/>
            <person name="Altermann E."/>
        </authorList>
    </citation>
    <scope>NUCLEOTIDE SEQUENCE [LARGE SCALE GENOMIC DNA]</scope>
    <source>
        <strain evidence="10 12">381-IL-28</strain>
    </source>
</reference>
<reference evidence="11" key="2">
    <citation type="submission" date="2023-04" db="EMBL/GenBank/DDBJ databases">
        <title>Four porcine-derived lactic acid bacteria strains analyses and their evaluation as potential probiotics based on genomics.</title>
        <authorList>
            <person name="Niu D."/>
        </authorList>
    </citation>
    <scope>NUCLEOTIDE SEQUENCE</scope>
    <source>
        <strain evidence="11">ZSB1</strain>
    </source>
</reference>
<dbReference type="Gene3D" id="3.50.50.60">
    <property type="entry name" value="FAD/NAD(P)-binding domain"/>
    <property type="match status" value="2"/>
</dbReference>
<dbReference type="AlphaFoldDB" id="A0AAJ6K1P5"/>
<dbReference type="PANTHER" id="PTHR43429:SF1">
    <property type="entry name" value="NAD(P)H SULFUR OXIDOREDUCTASE (COA-DEPENDENT)"/>
    <property type="match status" value="1"/>
</dbReference>
<dbReference type="EMBL" id="CP123751">
    <property type="protein sequence ID" value="WHQ80478.1"/>
    <property type="molecule type" value="Genomic_DNA"/>
</dbReference>
<evidence type="ECO:0000313" key="12">
    <source>
        <dbReference type="Proteomes" id="UP000027129"/>
    </source>
</evidence>
<comment type="cofactor">
    <cofactor evidence="1">
        <name>FAD</name>
        <dbReference type="ChEBI" id="CHEBI:57692"/>
    </cofactor>
</comment>
<dbReference type="Proteomes" id="UP000027129">
    <property type="component" value="Unassembled WGS sequence"/>
</dbReference>
<dbReference type="InterPro" id="IPR050260">
    <property type="entry name" value="FAD-bd_OxRdtase"/>
</dbReference>
<proteinExistence type="inferred from homology"/>
<evidence type="ECO:0000256" key="2">
    <source>
        <dbReference type="ARBA" id="ARBA00009130"/>
    </source>
</evidence>
<keyword evidence="4" id="KW-0274">FAD</keyword>
<evidence type="ECO:0000256" key="7">
    <source>
        <dbReference type="ARBA" id="ARBA00023284"/>
    </source>
</evidence>
<evidence type="ECO:0000256" key="1">
    <source>
        <dbReference type="ARBA" id="ARBA00001974"/>
    </source>
</evidence>
<evidence type="ECO:0000256" key="4">
    <source>
        <dbReference type="ARBA" id="ARBA00022827"/>
    </source>
</evidence>
<dbReference type="SUPFAM" id="SSF55424">
    <property type="entry name" value="FAD/NAD-linked reductases, dimerisation (C-terminal) domain"/>
    <property type="match status" value="1"/>
</dbReference>
<name>A0AAJ6K1P5_9LACO</name>
<evidence type="ECO:0000259" key="8">
    <source>
        <dbReference type="Pfam" id="PF02852"/>
    </source>
</evidence>
<dbReference type="Proteomes" id="UP001238155">
    <property type="component" value="Chromosome"/>
</dbReference>
<keyword evidence="7" id="KW-0676">Redox-active center</keyword>
<accession>A0AAJ6K1P5</accession>
<dbReference type="InterPro" id="IPR023753">
    <property type="entry name" value="FAD/NAD-binding_dom"/>
</dbReference>
<feature type="domain" description="FAD/NAD(P)-binding" evidence="9">
    <location>
        <begin position="5"/>
        <end position="287"/>
    </location>
</feature>
<comment type="similarity">
    <text evidence="2">Belongs to the class-III pyridine nucleotide-disulfide oxidoreductase family.</text>
</comment>
<keyword evidence="12" id="KW-1185">Reference proteome</keyword>
<dbReference type="PRINTS" id="PR00411">
    <property type="entry name" value="PNDRDTASEI"/>
</dbReference>
<evidence type="ECO:0000259" key="9">
    <source>
        <dbReference type="Pfam" id="PF07992"/>
    </source>
</evidence>
<keyword evidence="3" id="KW-0285">Flavoprotein</keyword>
<dbReference type="EMBL" id="JMHU01000011">
    <property type="protein sequence ID" value="KDA45740.1"/>
    <property type="molecule type" value="Genomic_DNA"/>
</dbReference>
<evidence type="ECO:0000256" key="6">
    <source>
        <dbReference type="ARBA" id="ARBA00023097"/>
    </source>
</evidence>
<keyword evidence="5" id="KW-0560">Oxidoreductase</keyword>
<dbReference type="Pfam" id="PF07992">
    <property type="entry name" value="Pyr_redox_2"/>
    <property type="match status" value="1"/>
</dbReference>
<gene>
    <name evidence="10" type="ORF">Lani381_1177</name>
    <name evidence="11" type="ORF">QFF56_01805</name>
</gene>
<dbReference type="GO" id="GO:0016491">
    <property type="term" value="F:oxidoreductase activity"/>
    <property type="evidence" value="ECO:0007669"/>
    <property type="project" value="UniProtKB-KW"/>
</dbReference>
<dbReference type="PRINTS" id="PR00368">
    <property type="entry name" value="FADPNR"/>
</dbReference>
<dbReference type="Gene3D" id="3.30.390.30">
    <property type="match status" value="1"/>
</dbReference>
<keyword evidence="6" id="KW-0558">Oxidation</keyword>
<organism evidence="11 13">
    <name type="scientific">Ligilactobacillus animalis</name>
    <dbReference type="NCBI Taxonomy" id="1605"/>
    <lineage>
        <taxon>Bacteria</taxon>
        <taxon>Bacillati</taxon>
        <taxon>Bacillota</taxon>
        <taxon>Bacilli</taxon>
        <taxon>Lactobacillales</taxon>
        <taxon>Lactobacillaceae</taxon>
        <taxon>Ligilactobacillus</taxon>
    </lineage>
</organism>
<dbReference type="InterPro" id="IPR016156">
    <property type="entry name" value="FAD/NAD-linked_Rdtase_dimer_sf"/>
</dbReference>
<dbReference type="PANTHER" id="PTHR43429">
    <property type="entry name" value="PYRIDINE NUCLEOTIDE-DISULFIDE OXIDOREDUCTASE DOMAIN-CONTAINING"/>
    <property type="match status" value="1"/>
</dbReference>
<protein>
    <submittedName>
        <fullName evidence="10">CoA-disulfide reductase, cdr</fullName>
    </submittedName>
    <submittedName>
        <fullName evidence="11">FAD-dependent oxidoreductase</fullName>
    </submittedName>
</protein>
<evidence type="ECO:0000313" key="13">
    <source>
        <dbReference type="Proteomes" id="UP001238155"/>
    </source>
</evidence>
<evidence type="ECO:0000256" key="3">
    <source>
        <dbReference type="ARBA" id="ARBA00022630"/>
    </source>
</evidence>